<dbReference type="InterPro" id="IPR050770">
    <property type="entry name" value="Intradiol_RC_Dioxygenase"/>
</dbReference>
<gene>
    <name evidence="6" type="ORF">WKI71_43340</name>
</gene>
<dbReference type="InterPro" id="IPR000627">
    <property type="entry name" value="Intradiol_dOase_C"/>
</dbReference>
<accession>A0ABU8UUY6</accession>
<evidence type="ECO:0000256" key="4">
    <source>
        <dbReference type="SAM" id="MobiDB-lite"/>
    </source>
</evidence>
<keyword evidence="2 6" id="KW-0223">Dioxygenase</keyword>
<comment type="caution">
    <text evidence="6">The sequence shown here is derived from an EMBL/GenBank/DDBJ whole genome shotgun (WGS) entry which is preliminary data.</text>
</comment>
<dbReference type="CDD" id="cd00421">
    <property type="entry name" value="intradiol_dioxygenase"/>
    <property type="match status" value="1"/>
</dbReference>
<evidence type="ECO:0000256" key="1">
    <source>
        <dbReference type="ARBA" id="ARBA00007825"/>
    </source>
</evidence>
<dbReference type="PANTHER" id="PTHR33711">
    <property type="entry name" value="DIOXYGENASE, PUTATIVE (AFU_ORTHOLOGUE AFUA_2G02910)-RELATED"/>
    <property type="match status" value="1"/>
</dbReference>
<organism evidence="6 7">
    <name type="scientific">Streptomyces machairae</name>
    <dbReference type="NCBI Taxonomy" id="3134109"/>
    <lineage>
        <taxon>Bacteria</taxon>
        <taxon>Bacillati</taxon>
        <taxon>Actinomycetota</taxon>
        <taxon>Actinomycetes</taxon>
        <taxon>Kitasatosporales</taxon>
        <taxon>Streptomycetaceae</taxon>
        <taxon>Streptomyces</taxon>
    </lineage>
</organism>
<dbReference type="InterPro" id="IPR006311">
    <property type="entry name" value="TAT_signal"/>
</dbReference>
<reference evidence="6 7" key="1">
    <citation type="submission" date="2024-03" db="EMBL/GenBank/DDBJ databases">
        <title>Novel Streptomyces species of biotechnological and ecological value are a feature of Machair soil.</title>
        <authorList>
            <person name="Prole J.R."/>
            <person name="Goodfellow M."/>
            <person name="Allenby N."/>
            <person name="Ward A.C."/>
        </authorList>
    </citation>
    <scope>NUCLEOTIDE SEQUENCE [LARGE SCALE GENOMIC DNA]</scope>
    <source>
        <strain evidence="6 7">MS1.AVA.1</strain>
    </source>
</reference>
<evidence type="ECO:0000256" key="3">
    <source>
        <dbReference type="ARBA" id="ARBA00023002"/>
    </source>
</evidence>
<dbReference type="SUPFAM" id="SSF49482">
    <property type="entry name" value="Aromatic compound dioxygenase"/>
    <property type="match status" value="1"/>
</dbReference>
<dbReference type="PROSITE" id="PS51318">
    <property type="entry name" value="TAT"/>
    <property type="match status" value="1"/>
</dbReference>
<feature type="domain" description="Intradiol ring-cleavage dioxygenases" evidence="5">
    <location>
        <begin position="111"/>
        <end position="268"/>
    </location>
</feature>
<name>A0ABU8UUY6_9ACTN</name>
<dbReference type="Proteomes" id="UP001376459">
    <property type="component" value="Unassembled WGS sequence"/>
</dbReference>
<dbReference type="PANTHER" id="PTHR33711:SF11">
    <property type="entry name" value="DIOXYGENASE"/>
    <property type="match status" value="1"/>
</dbReference>
<feature type="compositionally biased region" description="Low complexity" evidence="4">
    <location>
        <begin position="32"/>
        <end position="44"/>
    </location>
</feature>
<dbReference type="InterPro" id="IPR015889">
    <property type="entry name" value="Intradiol_dOase_core"/>
</dbReference>
<comment type="similarity">
    <text evidence="1">Belongs to the intradiol ring-cleavage dioxygenase family.</text>
</comment>
<evidence type="ECO:0000313" key="6">
    <source>
        <dbReference type="EMBL" id="MEJ8672709.1"/>
    </source>
</evidence>
<dbReference type="Gene3D" id="2.60.130.10">
    <property type="entry name" value="Aromatic compound dioxygenase"/>
    <property type="match status" value="1"/>
</dbReference>
<evidence type="ECO:0000256" key="2">
    <source>
        <dbReference type="ARBA" id="ARBA00022964"/>
    </source>
</evidence>
<keyword evidence="3" id="KW-0560">Oxidoreductase</keyword>
<dbReference type="GO" id="GO:0051213">
    <property type="term" value="F:dioxygenase activity"/>
    <property type="evidence" value="ECO:0007669"/>
    <property type="project" value="UniProtKB-KW"/>
</dbReference>
<protein>
    <submittedName>
        <fullName evidence="6">Dioxygenase</fullName>
    </submittedName>
</protein>
<keyword evidence="7" id="KW-1185">Reference proteome</keyword>
<feature type="region of interest" description="Disordered" evidence="4">
    <location>
        <begin position="1"/>
        <end position="51"/>
    </location>
</feature>
<evidence type="ECO:0000259" key="5">
    <source>
        <dbReference type="Pfam" id="PF00775"/>
    </source>
</evidence>
<proteinExistence type="inferred from homology"/>
<dbReference type="EMBL" id="JBBKAK010000001">
    <property type="protein sequence ID" value="MEJ8672709.1"/>
    <property type="molecule type" value="Genomic_DNA"/>
</dbReference>
<dbReference type="Pfam" id="PF00775">
    <property type="entry name" value="Dioxygenase_C"/>
    <property type="match status" value="1"/>
</dbReference>
<evidence type="ECO:0000313" key="7">
    <source>
        <dbReference type="Proteomes" id="UP001376459"/>
    </source>
</evidence>
<sequence>MRQHGHDRPAGSVPGQRPDTSPAPDAADSSHVVTAAAADPAQDTPEPRSRRTFIRNTSIGVGSAAIAAAGISASTAAPASAGVRPADAKAAGSPLALTPSCNGSETPAQMEGPLFKPESPQRTEVITPGITGVLLTLRGVVYDPECNPLADTLLEFWQTDHNGDYDTSGFSLRGHQYTNARGEYRLATIIPRDYWGRRGQRTPHIHVQAQAPGGPLFITQLYFPDDTQAYGRDFALLNARDQLLNRACVVALEAREDGNYNGTFDFVIKTTV</sequence>